<keyword evidence="6" id="KW-1185">Reference proteome</keyword>
<dbReference type="OrthoDB" id="413008at2759"/>
<feature type="domain" description="Threonine/serine exporter-like N-terminal" evidence="4">
    <location>
        <begin position="193"/>
        <end position="391"/>
    </location>
</feature>
<proteinExistence type="inferred from homology"/>
<dbReference type="GO" id="GO:0022857">
    <property type="term" value="F:transmembrane transporter activity"/>
    <property type="evidence" value="ECO:0007669"/>
    <property type="project" value="InterPro"/>
</dbReference>
<feature type="compositionally biased region" description="Basic and acidic residues" evidence="2">
    <location>
        <begin position="1"/>
        <end position="11"/>
    </location>
</feature>
<feature type="transmembrane region" description="Helical" evidence="3">
    <location>
        <begin position="286"/>
        <end position="317"/>
    </location>
</feature>
<accession>A0A9P6AVJ1</accession>
<keyword evidence="3" id="KW-1133">Transmembrane helix</keyword>
<feature type="region of interest" description="Disordered" evidence="2">
    <location>
        <begin position="1"/>
        <end position="20"/>
    </location>
</feature>
<feature type="transmembrane region" description="Helical" evidence="3">
    <location>
        <begin position="323"/>
        <end position="344"/>
    </location>
</feature>
<dbReference type="PANTHER" id="PTHR31082">
    <property type="entry name" value="PHEROMONE-REGULATED MEMBRANE PROTEIN 10"/>
    <property type="match status" value="1"/>
</dbReference>
<evidence type="ECO:0000313" key="6">
    <source>
        <dbReference type="Proteomes" id="UP000886523"/>
    </source>
</evidence>
<dbReference type="InterPro" id="IPR051361">
    <property type="entry name" value="ThrE/Ser_Exporter"/>
</dbReference>
<comment type="caution">
    <text evidence="5">The sequence shown here is derived from an EMBL/GenBank/DDBJ whole genome shotgun (WGS) entry which is preliminary data.</text>
</comment>
<dbReference type="EMBL" id="MU128982">
    <property type="protein sequence ID" value="KAF9512743.1"/>
    <property type="molecule type" value="Genomic_DNA"/>
</dbReference>
<dbReference type="AlphaFoldDB" id="A0A9P6AVJ1"/>
<evidence type="ECO:0000256" key="1">
    <source>
        <dbReference type="ARBA" id="ARBA00034125"/>
    </source>
</evidence>
<dbReference type="Pfam" id="PF06738">
    <property type="entry name" value="ThrE"/>
    <property type="match status" value="1"/>
</dbReference>
<keyword evidence="3" id="KW-0812">Transmembrane</keyword>
<dbReference type="InterPro" id="IPR010619">
    <property type="entry name" value="ThrE-like_N"/>
</dbReference>
<gene>
    <name evidence="5" type="ORF">BS47DRAFT_1393906</name>
</gene>
<sequence length="556" mass="61224">MPNQRTDRFDPEYNDPSPDLWRPNLTNLARLSLTNWIPSGATPYTEKDSINRLGDLHGRTSLPFDAGGTTIAPPQAALDPYRDIKSHCDPSVPVRVFAKRSHSEVSNGSDSVFADSVDEEGPWEPDDPRLTGVGKNQLDNESWEEAFRKENHRPPEGDEVESRLAQGPILTRIWSHIWCSGSSSPRDDQGRQKALDIDHASFIFLPATMLASFGDSEFGCADLRLVKQTTSLDLGRVTQTYGIYKDLTRKTIGAGEAAHQLEKLLDPDAPACWTQRTRCLFAFIQGFLVSIVAFNGCLIDAVVAGLFGLFVFILGTYPASHSTVFSIVYEIVAVISVSFIAQALSAIRGGWICYTATSTAGVVALLPGSMIMSAVQELSAKHTMSGSIKVVVGDCLGAIPSTTIGFSLDFGSQLFLVMDPKEGKLKTAAIAALNMKNLITATFSLDEPNPGVPWTTGQFSFTQLGIPVDPRENHFLTQSCYREDSFPWYRQSAPWWWLLILVPTYATASSFKNLQPWHPSPTWAIWRLRSIFKRNQLLVVMVLISCASFAGGSRIH</sequence>
<keyword evidence="3" id="KW-0472">Membrane</keyword>
<evidence type="ECO:0000259" key="4">
    <source>
        <dbReference type="Pfam" id="PF06738"/>
    </source>
</evidence>
<feature type="transmembrane region" description="Helical" evidence="3">
    <location>
        <begin position="535"/>
        <end position="555"/>
    </location>
</feature>
<evidence type="ECO:0000256" key="2">
    <source>
        <dbReference type="SAM" id="MobiDB-lite"/>
    </source>
</evidence>
<name>A0A9P6AVJ1_9AGAM</name>
<reference evidence="5" key="1">
    <citation type="journal article" date="2020" name="Nat. Commun.">
        <title>Large-scale genome sequencing of mycorrhizal fungi provides insights into the early evolution of symbiotic traits.</title>
        <authorList>
            <person name="Miyauchi S."/>
            <person name="Kiss E."/>
            <person name="Kuo A."/>
            <person name="Drula E."/>
            <person name="Kohler A."/>
            <person name="Sanchez-Garcia M."/>
            <person name="Morin E."/>
            <person name="Andreopoulos B."/>
            <person name="Barry K.W."/>
            <person name="Bonito G."/>
            <person name="Buee M."/>
            <person name="Carver A."/>
            <person name="Chen C."/>
            <person name="Cichocki N."/>
            <person name="Clum A."/>
            <person name="Culley D."/>
            <person name="Crous P.W."/>
            <person name="Fauchery L."/>
            <person name="Girlanda M."/>
            <person name="Hayes R.D."/>
            <person name="Keri Z."/>
            <person name="LaButti K."/>
            <person name="Lipzen A."/>
            <person name="Lombard V."/>
            <person name="Magnuson J."/>
            <person name="Maillard F."/>
            <person name="Murat C."/>
            <person name="Nolan M."/>
            <person name="Ohm R.A."/>
            <person name="Pangilinan J."/>
            <person name="Pereira M.F."/>
            <person name="Perotto S."/>
            <person name="Peter M."/>
            <person name="Pfister S."/>
            <person name="Riley R."/>
            <person name="Sitrit Y."/>
            <person name="Stielow J.B."/>
            <person name="Szollosi G."/>
            <person name="Zifcakova L."/>
            <person name="Stursova M."/>
            <person name="Spatafora J.W."/>
            <person name="Tedersoo L."/>
            <person name="Vaario L.M."/>
            <person name="Yamada A."/>
            <person name="Yan M."/>
            <person name="Wang P."/>
            <person name="Xu J."/>
            <person name="Bruns T."/>
            <person name="Baldrian P."/>
            <person name="Vilgalys R."/>
            <person name="Dunand C."/>
            <person name="Henrissat B."/>
            <person name="Grigoriev I.V."/>
            <person name="Hibbett D."/>
            <person name="Nagy L.G."/>
            <person name="Martin F.M."/>
        </authorList>
    </citation>
    <scope>NUCLEOTIDE SEQUENCE</scope>
    <source>
        <strain evidence="5">UP504</strain>
    </source>
</reference>
<feature type="region of interest" description="Disordered" evidence="2">
    <location>
        <begin position="106"/>
        <end position="135"/>
    </location>
</feature>
<evidence type="ECO:0000256" key="3">
    <source>
        <dbReference type="SAM" id="Phobius"/>
    </source>
</evidence>
<organism evidence="5 6">
    <name type="scientific">Hydnum rufescens UP504</name>
    <dbReference type="NCBI Taxonomy" id="1448309"/>
    <lineage>
        <taxon>Eukaryota</taxon>
        <taxon>Fungi</taxon>
        <taxon>Dikarya</taxon>
        <taxon>Basidiomycota</taxon>
        <taxon>Agaricomycotina</taxon>
        <taxon>Agaricomycetes</taxon>
        <taxon>Cantharellales</taxon>
        <taxon>Hydnaceae</taxon>
        <taxon>Hydnum</taxon>
    </lineage>
</organism>
<feature type="transmembrane region" description="Helical" evidence="3">
    <location>
        <begin position="351"/>
        <end position="375"/>
    </location>
</feature>
<protein>
    <recommendedName>
        <fullName evidence="4">Threonine/serine exporter-like N-terminal domain-containing protein</fullName>
    </recommendedName>
</protein>
<evidence type="ECO:0000313" key="5">
    <source>
        <dbReference type="EMBL" id="KAF9512743.1"/>
    </source>
</evidence>
<dbReference type="PANTHER" id="PTHR31082:SF4">
    <property type="entry name" value="PHEROMONE-REGULATED MEMBRANE PROTEIN 10"/>
    <property type="match status" value="1"/>
</dbReference>
<comment type="similarity">
    <text evidence="1">Belongs to the ThrE exporter (TC 2.A.79) family.</text>
</comment>
<feature type="compositionally biased region" description="Acidic residues" evidence="2">
    <location>
        <begin position="116"/>
        <end position="125"/>
    </location>
</feature>
<dbReference type="Proteomes" id="UP000886523">
    <property type="component" value="Unassembled WGS sequence"/>
</dbReference>